<keyword evidence="2" id="KW-0813">Transport</keyword>
<dbReference type="RefSeq" id="WP_251514023.1">
    <property type="nucleotide sequence ID" value="NZ_JAMBON010000014.1"/>
</dbReference>
<gene>
    <name evidence="8" type="ORF">ACFSBH_00610</name>
</gene>
<protein>
    <submittedName>
        <fullName evidence="8">PTS glucose transporter subunit IIA</fullName>
    </submittedName>
</protein>
<evidence type="ECO:0000256" key="2">
    <source>
        <dbReference type="ARBA" id="ARBA00022448"/>
    </source>
</evidence>
<dbReference type="PROSITE" id="PS00371">
    <property type="entry name" value="PTS_EIIA_TYPE_1_HIS"/>
    <property type="match status" value="1"/>
</dbReference>
<reference evidence="9" key="1">
    <citation type="journal article" date="2019" name="Int. J. Syst. Evol. Microbiol.">
        <title>The Global Catalogue of Microorganisms (GCM) 10K type strain sequencing project: providing services to taxonomists for standard genome sequencing and annotation.</title>
        <authorList>
            <consortium name="The Broad Institute Genomics Platform"/>
            <consortium name="The Broad Institute Genome Sequencing Center for Infectious Disease"/>
            <person name="Wu L."/>
            <person name="Ma J."/>
        </authorList>
    </citation>
    <scope>NUCLEOTIDE SEQUENCE [LARGE SCALE GENOMIC DNA]</scope>
    <source>
        <strain evidence="9">CGMCC 1.12376</strain>
    </source>
</reference>
<dbReference type="Pfam" id="PF00358">
    <property type="entry name" value="PTS_EIIA_1"/>
    <property type="match status" value="1"/>
</dbReference>
<evidence type="ECO:0000313" key="8">
    <source>
        <dbReference type="EMBL" id="MFD1606171.1"/>
    </source>
</evidence>
<dbReference type="EMBL" id="JBHUDE010000005">
    <property type="protein sequence ID" value="MFD1606171.1"/>
    <property type="molecule type" value="Genomic_DNA"/>
</dbReference>
<dbReference type="InterPro" id="IPR001127">
    <property type="entry name" value="PTS_EIIA_1_perm"/>
</dbReference>
<dbReference type="PANTHER" id="PTHR45008:SF1">
    <property type="entry name" value="PTS SYSTEM GLUCOSE-SPECIFIC EIIA COMPONENT"/>
    <property type="match status" value="1"/>
</dbReference>
<evidence type="ECO:0000256" key="1">
    <source>
        <dbReference type="ARBA" id="ARBA00004496"/>
    </source>
</evidence>
<dbReference type="PROSITE" id="PS51093">
    <property type="entry name" value="PTS_EIIA_TYPE_1"/>
    <property type="match status" value="1"/>
</dbReference>
<dbReference type="Gene3D" id="2.70.70.10">
    <property type="entry name" value="Glucose Permease (Domain IIA)"/>
    <property type="match status" value="1"/>
</dbReference>
<evidence type="ECO:0000256" key="5">
    <source>
        <dbReference type="ARBA" id="ARBA00022683"/>
    </source>
</evidence>
<dbReference type="SUPFAM" id="SSF51261">
    <property type="entry name" value="Duplicated hybrid motif"/>
    <property type="match status" value="1"/>
</dbReference>
<accession>A0ABW4HLH1</accession>
<dbReference type="InterPro" id="IPR050890">
    <property type="entry name" value="PTS_EIIA_component"/>
</dbReference>
<dbReference type="InterPro" id="IPR011055">
    <property type="entry name" value="Dup_hybrid_motif"/>
</dbReference>
<keyword evidence="4" id="KW-0808">Transferase</keyword>
<keyword evidence="5" id="KW-0598">Phosphotransferase system</keyword>
<evidence type="ECO:0000259" key="7">
    <source>
        <dbReference type="PROSITE" id="PS51093"/>
    </source>
</evidence>
<dbReference type="NCBIfam" id="TIGR00830">
    <property type="entry name" value="PTBA"/>
    <property type="match status" value="1"/>
</dbReference>
<comment type="subcellular location">
    <subcellularLocation>
        <location evidence="1">Cytoplasm</location>
    </subcellularLocation>
</comment>
<proteinExistence type="predicted"/>
<name>A0ABW4HLH1_9BACI</name>
<keyword evidence="3 8" id="KW-0762">Sugar transport</keyword>
<dbReference type="Proteomes" id="UP001597221">
    <property type="component" value="Unassembled WGS sequence"/>
</dbReference>
<comment type="caution">
    <text evidence="8">The sequence shown here is derived from an EMBL/GenBank/DDBJ whole genome shotgun (WGS) entry which is preliminary data.</text>
</comment>
<keyword evidence="6" id="KW-0418">Kinase</keyword>
<evidence type="ECO:0000256" key="4">
    <source>
        <dbReference type="ARBA" id="ARBA00022679"/>
    </source>
</evidence>
<sequence>MLKKLFKKSNGVEIHAPLNGKVVNLKDVPDPVFSQKMMGEGIAIVPSEGKVFSPVNGEIVTIPESKHAIGMRTKDGTEVLIHIGLETVSLNGKGFTTLVSVGDQVKVGEQLLDVDLEYIKENAADIITPVIITNSNDKQVTVAEETEARAGETVLLTVK</sequence>
<dbReference type="PANTHER" id="PTHR45008">
    <property type="entry name" value="PTS SYSTEM GLUCOSE-SPECIFIC EIIA COMPONENT"/>
    <property type="match status" value="1"/>
</dbReference>
<feature type="domain" description="PTS EIIA type-1" evidence="7">
    <location>
        <begin position="30"/>
        <end position="134"/>
    </location>
</feature>
<organism evidence="8 9">
    <name type="scientific">Oceanobacillus luteolus</name>
    <dbReference type="NCBI Taxonomy" id="1274358"/>
    <lineage>
        <taxon>Bacteria</taxon>
        <taxon>Bacillati</taxon>
        <taxon>Bacillota</taxon>
        <taxon>Bacilli</taxon>
        <taxon>Bacillales</taxon>
        <taxon>Bacillaceae</taxon>
        <taxon>Oceanobacillus</taxon>
    </lineage>
</organism>
<evidence type="ECO:0000256" key="6">
    <source>
        <dbReference type="ARBA" id="ARBA00022777"/>
    </source>
</evidence>
<evidence type="ECO:0000256" key="3">
    <source>
        <dbReference type="ARBA" id="ARBA00022597"/>
    </source>
</evidence>
<evidence type="ECO:0000313" key="9">
    <source>
        <dbReference type="Proteomes" id="UP001597221"/>
    </source>
</evidence>
<keyword evidence="9" id="KW-1185">Reference proteome</keyword>